<organism evidence="3 4">
    <name type="scientific">Afipia clevelandensis ATCC 49720</name>
    <dbReference type="NCBI Taxonomy" id="883079"/>
    <lineage>
        <taxon>Bacteria</taxon>
        <taxon>Pseudomonadati</taxon>
        <taxon>Pseudomonadota</taxon>
        <taxon>Alphaproteobacteria</taxon>
        <taxon>Hyphomicrobiales</taxon>
        <taxon>Nitrobacteraceae</taxon>
        <taxon>Afipia</taxon>
    </lineage>
</organism>
<dbReference type="AlphaFoldDB" id="K8NZW6"/>
<accession>K8NZW6</accession>
<feature type="region of interest" description="Disordered" evidence="1">
    <location>
        <begin position="179"/>
        <end position="198"/>
    </location>
</feature>
<evidence type="ECO:0000313" key="4">
    <source>
        <dbReference type="Proteomes" id="UP000001095"/>
    </source>
</evidence>
<protein>
    <submittedName>
        <fullName evidence="3">Uncharacterized protein</fullName>
    </submittedName>
</protein>
<dbReference type="OrthoDB" id="8138123at2"/>
<dbReference type="PATRIC" id="fig|883079.3.peg.2115"/>
<keyword evidence="4" id="KW-1185">Reference proteome</keyword>
<evidence type="ECO:0000256" key="1">
    <source>
        <dbReference type="SAM" id="MobiDB-lite"/>
    </source>
</evidence>
<keyword evidence="2" id="KW-0732">Signal</keyword>
<evidence type="ECO:0000313" key="3">
    <source>
        <dbReference type="EMBL" id="EKS35872.1"/>
    </source>
</evidence>
<dbReference type="RefSeq" id="WP_002712950.1">
    <property type="nucleotide sequence ID" value="NZ_KB375281.1"/>
</dbReference>
<feature type="signal peptide" evidence="2">
    <location>
        <begin position="1"/>
        <end position="21"/>
    </location>
</feature>
<proteinExistence type="predicted"/>
<dbReference type="HOGENOM" id="CLU_116592_0_0_5"/>
<reference evidence="3 4" key="1">
    <citation type="submission" date="2012-04" db="EMBL/GenBank/DDBJ databases">
        <title>The Genome Sequence of Afipia clevelandensis ATCC 49720.</title>
        <authorList>
            <consortium name="The Broad Institute Genome Sequencing Platform"/>
            <person name="Earl A."/>
            <person name="Ward D."/>
            <person name="Feldgarden M."/>
            <person name="Gevers D."/>
            <person name="Huys G."/>
            <person name="Walker B."/>
            <person name="Young S.K."/>
            <person name="Zeng Q."/>
            <person name="Gargeya S."/>
            <person name="Fitzgerald M."/>
            <person name="Haas B."/>
            <person name="Abouelleil A."/>
            <person name="Alvarado L."/>
            <person name="Arachchi H.M."/>
            <person name="Berlin A."/>
            <person name="Chapman S.B."/>
            <person name="Goldberg J."/>
            <person name="Griggs A."/>
            <person name="Gujja S."/>
            <person name="Hansen M."/>
            <person name="Howarth C."/>
            <person name="Imamovic A."/>
            <person name="Larimer J."/>
            <person name="McCowen C."/>
            <person name="Montmayeur A."/>
            <person name="Murphy C."/>
            <person name="Neiman D."/>
            <person name="Pearson M."/>
            <person name="Priest M."/>
            <person name="Roberts A."/>
            <person name="Saif S."/>
            <person name="Shea T."/>
            <person name="Sisk P."/>
            <person name="Sykes S."/>
            <person name="Wortman J."/>
            <person name="Nusbaum C."/>
            <person name="Birren B."/>
        </authorList>
    </citation>
    <scope>NUCLEOTIDE SEQUENCE [LARGE SCALE GENOMIC DNA]</scope>
    <source>
        <strain evidence="3 4">ATCC 49720</strain>
    </source>
</reference>
<evidence type="ECO:0000256" key="2">
    <source>
        <dbReference type="SAM" id="SignalP"/>
    </source>
</evidence>
<dbReference type="Proteomes" id="UP000001095">
    <property type="component" value="Unassembled WGS sequence"/>
</dbReference>
<gene>
    <name evidence="3" type="ORF">HMPREF9696_02084</name>
</gene>
<comment type="caution">
    <text evidence="3">The sequence shown here is derived from an EMBL/GenBank/DDBJ whole genome shotgun (WGS) entry which is preliminary data.</text>
</comment>
<sequence length="198" mass="21073">MRCVAFAVMAVLLGSGLGACAMRDPYVAAPATTTSGNWKIEKQNDRITGVPVPSATLIINNASNTFADYAQPASLQLTCFDGAPLVRFAFSFKVGTDPNSTLGYRFDEKPGHDNIAARFLQEHRTVVIEDRAAITTFVNELASSSTLVIRIRSLAAGRTTAEFKLDGASAAIEAAFAGCPLTPPPPPETKKKKRVARG</sequence>
<dbReference type="PROSITE" id="PS51257">
    <property type="entry name" value="PROKAR_LIPOPROTEIN"/>
    <property type="match status" value="1"/>
</dbReference>
<feature type="chain" id="PRO_5003919759" evidence="2">
    <location>
        <begin position="22"/>
        <end position="198"/>
    </location>
</feature>
<name>K8NZW6_9BRAD</name>
<dbReference type="EMBL" id="AGWY01000008">
    <property type="protein sequence ID" value="EKS35872.1"/>
    <property type="molecule type" value="Genomic_DNA"/>
</dbReference>